<feature type="transmembrane region" description="Helical" evidence="6">
    <location>
        <begin position="606"/>
        <end position="629"/>
    </location>
</feature>
<comment type="subcellular location">
    <subcellularLocation>
        <location evidence="1">Membrane</location>
        <topology evidence="1">Multi-pass membrane protein</topology>
    </subcellularLocation>
</comment>
<feature type="region of interest" description="Disordered" evidence="5">
    <location>
        <begin position="1046"/>
        <end position="1067"/>
    </location>
</feature>
<dbReference type="GO" id="GO:0034220">
    <property type="term" value="P:monoatomic ion transmembrane transport"/>
    <property type="evidence" value="ECO:0007669"/>
    <property type="project" value="UniProtKB-KW"/>
</dbReference>
<accession>A0ABR1FLH4</accession>
<dbReference type="Gene3D" id="1.10.287.70">
    <property type="match status" value="2"/>
</dbReference>
<dbReference type="InterPro" id="IPR027359">
    <property type="entry name" value="Volt_channel_dom_sf"/>
</dbReference>
<dbReference type="EMBL" id="JBBJCI010000364">
    <property type="protein sequence ID" value="KAK7233034.1"/>
    <property type="molecule type" value="Genomic_DNA"/>
</dbReference>
<feature type="domain" description="Ion transport" evidence="7">
    <location>
        <begin position="316"/>
        <end position="513"/>
    </location>
</feature>
<feature type="transmembrane region" description="Helical" evidence="6">
    <location>
        <begin position="15"/>
        <end position="34"/>
    </location>
</feature>
<feature type="transmembrane region" description="Helical" evidence="6">
    <location>
        <begin position="481"/>
        <end position="505"/>
    </location>
</feature>
<feature type="transmembrane region" description="Helical" evidence="6">
    <location>
        <begin position="569"/>
        <end position="594"/>
    </location>
</feature>
<dbReference type="PANTHER" id="PTHR10037">
    <property type="entry name" value="VOLTAGE-GATED CATION CHANNEL CALCIUM AND SODIUM"/>
    <property type="match status" value="1"/>
</dbReference>
<feature type="transmembrane region" description="Helical" evidence="6">
    <location>
        <begin position="705"/>
        <end position="726"/>
    </location>
</feature>
<evidence type="ECO:0000259" key="7">
    <source>
        <dbReference type="Pfam" id="PF00520"/>
    </source>
</evidence>
<name>A0ABR1FLH4_AURAN</name>
<evidence type="ECO:0000313" key="8">
    <source>
        <dbReference type="EMBL" id="KAK7233034.1"/>
    </source>
</evidence>
<sequence>MAKLLALLQKTLGDVANIAGILMLFMYICALLGMQLFANRFRFDGATGFAVPLAAPGSSGRAASDAAADVPRAHFDDLGTAFVTIFQILTGENWNTIFLAILLSNIMTVHEPETRDRSDTGREKVKAAQASRLADEERRKREAAEATGLRRRALESALQRSDSIFPLPDIRALGCLGPDNEFRLRVALLVDHPRFDQVILLLILVSTAFLAIDSPLNAPCSTLSLFLALSDWFFTPIFIMEMVLKVIAVGAAVHRKRVEPVGLPRRRDVDLRPHDGRADAHVHGRRLERGVAQGAAGHARVQAPPGDEARGGPPALIDALLGCIPSVLEVCAVCMLFFLVFAIFLVSFLKGRLRHCGDARFWEASEPPTHARLLRPELGRRRRRRGLRRWRGGLVRRPVPVLRAWPPGGGWNATVPTAKELCRCWGYRWTPVVSQSFDNVFVATLSLFEMATTEGWIGVMYAAVDSTGSANMPRRDENPGWYAVFLIFMLVGSFLFLNLFVGVVCDSFEKMRGDKGGDILLAVSSTPALGFVAGEAFDNVIGGCILLNGVSLALPYFGQPDGYTLGTYVLGHCFSFIFFVEMVLKLLAFGTAYFTSNWNRFDFGLVTITLVGLPLEFTGSGASGIGGFARMLRLARTVRLARLIKRHKTMQKLCLTTGTGSCATSRGGPRRADDPEYDDDVCAFNGDAPGCVPVDGCGSTLIYPYLLSFSIVVAFVFVNLFIGVVLEGFNSADADDDLMISDEDYQRFRDGWAKIQSLELEIFELGEQDMDEGDEGEAARVKFNDAILALAKHAHDTIVKVGSSSSTGAKRTALLRCFTEELVRGRGSSVDGRFWRSRGAAVGVAELDAARAARAGQPALHADEAPDPPVGDGRVDLSYGGAALDGHAVARVLANCRFELDLSENAFFEGDARKALTALRALAKTMDDADGRMALALQCCGLGEAANSPDGPLAAAALGTSRADLEVLNLSDNNLGPRAVDPLASGIMVRFFDADAPRSRRSSRLRCDLGATASTAGSDATRPLYDILQKSWDRDDLPSHWVKLEDDGDDFYAPPPATPLARARPRS</sequence>
<evidence type="ECO:0000256" key="5">
    <source>
        <dbReference type="SAM" id="MobiDB-lite"/>
    </source>
</evidence>
<dbReference type="Proteomes" id="UP001363151">
    <property type="component" value="Unassembled WGS sequence"/>
</dbReference>
<keyword evidence="4 6" id="KW-0472">Membrane</keyword>
<dbReference type="Gene3D" id="1.20.120.350">
    <property type="entry name" value="Voltage-gated potassium channels. Chain C"/>
    <property type="match status" value="2"/>
</dbReference>
<feature type="compositionally biased region" description="Basic and acidic residues" evidence="5">
    <location>
        <begin position="112"/>
        <end position="126"/>
    </location>
</feature>
<evidence type="ECO:0000256" key="2">
    <source>
        <dbReference type="ARBA" id="ARBA00022692"/>
    </source>
</evidence>
<feature type="region of interest" description="Disordered" evidence="5">
    <location>
        <begin position="112"/>
        <end position="145"/>
    </location>
</feature>
<keyword evidence="8" id="KW-0813">Transport</keyword>
<comment type="caution">
    <text evidence="8">The sequence shown here is derived from an EMBL/GenBank/DDBJ whole genome shotgun (WGS) entry which is preliminary data.</text>
</comment>
<keyword evidence="2 6" id="KW-0812">Transmembrane</keyword>
<keyword evidence="3 6" id="KW-1133">Transmembrane helix</keyword>
<feature type="domain" description="Ion transport" evidence="7">
    <location>
        <begin position="192"/>
        <end position="251"/>
    </location>
</feature>
<dbReference type="PANTHER" id="PTHR10037:SF62">
    <property type="entry name" value="SODIUM CHANNEL PROTEIN 60E"/>
    <property type="match status" value="1"/>
</dbReference>
<dbReference type="Pfam" id="PF00520">
    <property type="entry name" value="Ion_trans"/>
    <property type="match status" value="4"/>
</dbReference>
<feature type="transmembrane region" description="Helical" evidence="6">
    <location>
        <begin position="232"/>
        <end position="253"/>
    </location>
</feature>
<keyword evidence="9" id="KW-1185">Reference proteome</keyword>
<evidence type="ECO:0000256" key="6">
    <source>
        <dbReference type="SAM" id="Phobius"/>
    </source>
</evidence>
<feature type="transmembrane region" description="Helical" evidence="6">
    <location>
        <begin position="540"/>
        <end position="557"/>
    </location>
</feature>
<reference evidence="8 9" key="1">
    <citation type="submission" date="2024-03" db="EMBL/GenBank/DDBJ databases">
        <title>Aureococcus anophagefferens CCMP1851 and Kratosvirus quantuckense: Draft genome of a second virus-susceptible host strain in the model system.</title>
        <authorList>
            <person name="Chase E."/>
            <person name="Truchon A.R."/>
            <person name="Schepens W."/>
            <person name="Wilhelm S.W."/>
        </authorList>
    </citation>
    <scope>NUCLEOTIDE SEQUENCE [LARGE SCALE GENOMIC DNA]</scope>
    <source>
        <strain evidence="8 9">CCMP1851</strain>
    </source>
</reference>
<feature type="transmembrane region" description="Helical" evidence="6">
    <location>
        <begin position="195"/>
        <end position="212"/>
    </location>
</feature>
<proteinExistence type="predicted"/>
<feature type="domain" description="Ion transport" evidence="7">
    <location>
        <begin position="536"/>
        <end position="653"/>
    </location>
</feature>
<evidence type="ECO:0000256" key="1">
    <source>
        <dbReference type="ARBA" id="ARBA00004141"/>
    </source>
</evidence>
<feature type="compositionally biased region" description="Basic and acidic residues" evidence="5">
    <location>
        <begin position="133"/>
        <end position="144"/>
    </location>
</feature>
<evidence type="ECO:0000256" key="3">
    <source>
        <dbReference type="ARBA" id="ARBA00022989"/>
    </source>
</evidence>
<keyword evidence="8" id="KW-0407">Ion channel</keyword>
<dbReference type="InterPro" id="IPR005821">
    <property type="entry name" value="Ion_trans_dom"/>
</dbReference>
<feature type="region of interest" description="Disordered" evidence="5">
    <location>
        <begin position="855"/>
        <end position="874"/>
    </location>
</feature>
<dbReference type="SUPFAM" id="SSF81324">
    <property type="entry name" value="Voltage-gated potassium channels"/>
    <property type="match status" value="2"/>
</dbReference>
<feature type="domain" description="Ion transport" evidence="7">
    <location>
        <begin position="3"/>
        <end position="105"/>
    </location>
</feature>
<feature type="transmembrane region" description="Helical" evidence="6">
    <location>
        <begin position="327"/>
        <end position="349"/>
    </location>
</feature>
<gene>
    <name evidence="8" type="ORF">SO694_00039053</name>
</gene>
<evidence type="ECO:0000256" key="4">
    <source>
        <dbReference type="ARBA" id="ARBA00023136"/>
    </source>
</evidence>
<organism evidence="8 9">
    <name type="scientific">Aureococcus anophagefferens</name>
    <name type="common">Harmful bloom alga</name>
    <dbReference type="NCBI Taxonomy" id="44056"/>
    <lineage>
        <taxon>Eukaryota</taxon>
        <taxon>Sar</taxon>
        <taxon>Stramenopiles</taxon>
        <taxon>Ochrophyta</taxon>
        <taxon>Pelagophyceae</taxon>
        <taxon>Pelagomonadales</taxon>
        <taxon>Pelagomonadaceae</taxon>
        <taxon>Aureococcus</taxon>
    </lineage>
</organism>
<keyword evidence="8" id="KW-0406">Ion transport</keyword>
<evidence type="ECO:0000313" key="9">
    <source>
        <dbReference type="Proteomes" id="UP001363151"/>
    </source>
</evidence>
<protein>
    <submittedName>
        <fullName evidence="8">Voltage-gated sodium channel</fullName>
    </submittedName>
</protein>
<dbReference type="InterPro" id="IPR043203">
    <property type="entry name" value="VGCC_Ca_Na"/>
</dbReference>